<accession>A0A401TU23</accession>
<keyword evidence="3" id="KW-1185">Reference proteome</keyword>
<evidence type="ECO:0000313" key="2">
    <source>
        <dbReference type="EMBL" id="GCC46132.1"/>
    </source>
</evidence>
<dbReference type="Proteomes" id="UP000287033">
    <property type="component" value="Unassembled WGS sequence"/>
</dbReference>
<dbReference type="EMBL" id="BEZZ01173518">
    <property type="protein sequence ID" value="GCC46132.1"/>
    <property type="molecule type" value="Genomic_DNA"/>
</dbReference>
<feature type="region of interest" description="Disordered" evidence="1">
    <location>
        <begin position="1"/>
        <end position="76"/>
    </location>
</feature>
<evidence type="ECO:0000256" key="1">
    <source>
        <dbReference type="SAM" id="MobiDB-lite"/>
    </source>
</evidence>
<comment type="caution">
    <text evidence="2">The sequence shown here is derived from an EMBL/GenBank/DDBJ whole genome shotgun (WGS) entry which is preliminary data.</text>
</comment>
<sequence length="76" mass="9040">MRRSIGRLPASPRRRRRRAGMLRRSADGCGSCRRHFDGRRQPGHQHSQTRLDFRFTRTHSRRASSSRRARKEPEQT</sequence>
<protein>
    <submittedName>
        <fullName evidence="2">Uncharacterized protein</fullName>
    </submittedName>
</protein>
<name>A0A401TU23_CHIPU</name>
<evidence type="ECO:0000313" key="3">
    <source>
        <dbReference type="Proteomes" id="UP000287033"/>
    </source>
</evidence>
<reference evidence="2 3" key="1">
    <citation type="journal article" date="2018" name="Nat. Ecol. Evol.">
        <title>Shark genomes provide insights into elasmobranch evolution and the origin of vertebrates.</title>
        <authorList>
            <person name="Hara Y"/>
            <person name="Yamaguchi K"/>
            <person name="Onimaru K"/>
            <person name="Kadota M"/>
            <person name="Koyanagi M"/>
            <person name="Keeley SD"/>
            <person name="Tatsumi K"/>
            <person name="Tanaka K"/>
            <person name="Motone F"/>
            <person name="Kageyama Y"/>
            <person name="Nozu R"/>
            <person name="Adachi N"/>
            <person name="Nishimura O"/>
            <person name="Nakagawa R"/>
            <person name="Tanegashima C"/>
            <person name="Kiyatake I"/>
            <person name="Matsumoto R"/>
            <person name="Murakumo K"/>
            <person name="Nishida K"/>
            <person name="Terakita A"/>
            <person name="Kuratani S"/>
            <person name="Sato K"/>
            <person name="Hyodo S Kuraku.S."/>
        </authorList>
    </citation>
    <scope>NUCLEOTIDE SEQUENCE [LARGE SCALE GENOMIC DNA]</scope>
</reference>
<proteinExistence type="predicted"/>
<gene>
    <name evidence="2" type="ORF">chiPu_0030057</name>
</gene>
<feature type="compositionally biased region" description="Low complexity" evidence="1">
    <location>
        <begin position="1"/>
        <end position="11"/>
    </location>
</feature>
<feature type="compositionally biased region" description="Basic residues" evidence="1">
    <location>
        <begin position="12"/>
        <end position="21"/>
    </location>
</feature>
<feature type="compositionally biased region" description="Basic residues" evidence="1">
    <location>
        <begin position="56"/>
        <end position="70"/>
    </location>
</feature>
<dbReference type="AlphaFoldDB" id="A0A401TU23"/>
<organism evidence="2 3">
    <name type="scientific">Chiloscyllium punctatum</name>
    <name type="common">Brownbanded bambooshark</name>
    <name type="synonym">Hemiscyllium punctatum</name>
    <dbReference type="NCBI Taxonomy" id="137246"/>
    <lineage>
        <taxon>Eukaryota</taxon>
        <taxon>Metazoa</taxon>
        <taxon>Chordata</taxon>
        <taxon>Craniata</taxon>
        <taxon>Vertebrata</taxon>
        <taxon>Chondrichthyes</taxon>
        <taxon>Elasmobranchii</taxon>
        <taxon>Galeomorphii</taxon>
        <taxon>Galeoidea</taxon>
        <taxon>Orectolobiformes</taxon>
        <taxon>Hemiscylliidae</taxon>
        <taxon>Chiloscyllium</taxon>
    </lineage>
</organism>